<feature type="transmembrane region" description="Helical" evidence="1">
    <location>
        <begin position="77"/>
        <end position="95"/>
    </location>
</feature>
<gene>
    <name evidence="2" type="ORF">M9Y10_006704</name>
</gene>
<reference evidence="2 3" key="1">
    <citation type="submission" date="2024-04" db="EMBL/GenBank/DDBJ databases">
        <title>Tritrichomonas musculus Genome.</title>
        <authorList>
            <person name="Alves-Ferreira E."/>
            <person name="Grigg M."/>
            <person name="Lorenzi H."/>
            <person name="Galac M."/>
        </authorList>
    </citation>
    <scope>NUCLEOTIDE SEQUENCE [LARGE SCALE GENOMIC DNA]</scope>
    <source>
        <strain evidence="2 3">EAF2021</strain>
    </source>
</reference>
<dbReference type="Proteomes" id="UP001470230">
    <property type="component" value="Unassembled WGS sequence"/>
</dbReference>
<feature type="transmembrane region" description="Helical" evidence="1">
    <location>
        <begin position="364"/>
        <end position="384"/>
    </location>
</feature>
<dbReference type="EMBL" id="JAPFFF010000012">
    <property type="protein sequence ID" value="KAK8876490.1"/>
    <property type="molecule type" value="Genomic_DNA"/>
</dbReference>
<evidence type="ECO:0000313" key="3">
    <source>
        <dbReference type="Proteomes" id="UP001470230"/>
    </source>
</evidence>
<feature type="transmembrane region" description="Helical" evidence="1">
    <location>
        <begin position="438"/>
        <end position="458"/>
    </location>
</feature>
<feature type="transmembrane region" description="Helical" evidence="1">
    <location>
        <begin position="178"/>
        <end position="198"/>
    </location>
</feature>
<keyword evidence="1" id="KW-1133">Transmembrane helix</keyword>
<accession>A0ABR2JH27</accession>
<comment type="caution">
    <text evidence="2">The sequence shown here is derived from an EMBL/GenBank/DDBJ whole genome shotgun (WGS) entry which is preliminary data.</text>
</comment>
<proteinExistence type="predicted"/>
<feature type="transmembrane region" description="Helical" evidence="1">
    <location>
        <begin position="249"/>
        <end position="268"/>
    </location>
</feature>
<keyword evidence="3" id="KW-1185">Reference proteome</keyword>
<protein>
    <submittedName>
        <fullName evidence="2">Uncharacterized protein</fullName>
    </submittedName>
</protein>
<feature type="transmembrane region" description="Helical" evidence="1">
    <location>
        <begin position="280"/>
        <end position="301"/>
    </location>
</feature>
<feature type="transmembrane region" description="Helical" evidence="1">
    <location>
        <begin position="129"/>
        <end position="158"/>
    </location>
</feature>
<keyword evidence="1" id="KW-0812">Transmembrane</keyword>
<feature type="transmembrane region" description="Helical" evidence="1">
    <location>
        <begin position="101"/>
        <end position="122"/>
    </location>
</feature>
<sequence>MDHLLLFLSEFFDIGNSSGSLLSEALGLFKTFQKIGATKTFSVHFSNECYKMFSWATNIIELIKYAFYFRPLSDYEIYYIYNFAIPMAIVTYLTASASYVFIYYLYMLYGLLLMLGIGLGYIQMDTKKVIFLLVAVFVIIVVVLFLGCCCCGGDFLDFVSHVFESVTDVNPEDVADAIFLKFSFALAQSLLVITLLLTPILIKSSKLTKIYSIALIVVIILSIIIEITINCLVDCGNLDMENEYKYISFGLTCFSLIIVPATKYFMIVNNEVYKNNWRCIFGYIFFSLLLPVALTVMMIIAKVPSMVRKYKNRWYAFIEVVDIVRQVVYAIVAALDIPWACIGLEIGWLILMFAVRPYKYFSDYVLQCGNSLIIIVETSVCIAADRNGTGFLTFSVSLALVIIACIPAVLSLFIFFLLDFGYSPSDKSDEELVYMMAMVVKYASPFAWIIYGFGVPLIEKTTKSEIL</sequence>
<keyword evidence="1" id="KW-0472">Membrane</keyword>
<feature type="transmembrane region" description="Helical" evidence="1">
    <location>
        <begin position="391"/>
        <end position="418"/>
    </location>
</feature>
<evidence type="ECO:0000256" key="1">
    <source>
        <dbReference type="SAM" id="Phobius"/>
    </source>
</evidence>
<evidence type="ECO:0000313" key="2">
    <source>
        <dbReference type="EMBL" id="KAK8876490.1"/>
    </source>
</evidence>
<name>A0ABR2JH27_9EUKA</name>
<organism evidence="2 3">
    <name type="scientific">Tritrichomonas musculus</name>
    <dbReference type="NCBI Taxonomy" id="1915356"/>
    <lineage>
        <taxon>Eukaryota</taxon>
        <taxon>Metamonada</taxon>
        <taxon>Parabasalia</taxon>
        <taxon>Tritrichomonadida</taxon>
        <taxon>Tritrichomonadidae</taxon>
        <taxon>Tritrichomonas</taxon>
    </lineage>
</organism>
<feature type="transmembrane region" description="Helical" evidence="1">
    <location>
        <begin position="210"/>
        <end position="229"/>
    </location>
</feature>